<evidence type="ECO:0000313" key="2">
    <source>
        <dbReference type="EMBL" id="AST90707.1"/>
    </source>
</evidence>
<organism evidence="2 3">
    <name type="scientific">Sutcliffiella cohnii</name>
    <dbReference type="NCBI Taxonomy" id="33932"/>
    <lineage>
        <taxon>Bacteria</taxon>
        <taxon>Bacillati</taxon>
        <taxon>Bacillota</taxon>
        <taxon>Bacilli</taxon>
        <taxon>Bacillales</taxon>
        <taxon>Bacillaceae</taxon>
        <taxon>Sutcliffiella</taxon>
    </lineage>
</organism>
<dbReference type="PROSITE" id="PS51257">
    <property type="entry name" value="PROKAR_LIPOPROTEIN"/>
    <property type="match status" value="1"/>
</dbReference>
<evidence type="ECO:0000313" key="3">
    <source>
        <dbReference type="Proteomes" id="UP000215224"/>
    </source>
</evidence>
<feature type="domain" description="YhfM-like" evidence="1">
    <location>
        <begin position="47"/>
        <end position="128"/>
    </location>
</feature>
<dbReference type="AlphaFoldDB" id="A0A223KMT6"/>
<dbReference type="RefSeq" id="WP_066412194.1">
    <property type="nucleotide sequence ID" value="NZ_CP018866.1"/>
</dbReference>
<sequence length="129" mass="15011">MKKMILFICFSVLVACSSPKEEPLNSIKKDEVKEVTVYKMISFYEVSEEQPFIFEEKDDIDTFLHAVDSAKREPGVVDMADPEYKFKIGKKYYFLWIHEKSGTIMNTSDTNTIYSLTKESAEKLFLLLQ</sequence>
<gene>
    <name evidence="2" type="ORF">BC6307_05130</name>
</gene>
<protein>
    <recommendedName>
        <fullName evidence="1">YhfM-like domain-containing protein</fullName>
    </recommendedName>
</protein>
<dbReference type="InterPro" id="IPR058780">
    <property type="entry name" value="YhfM-like_dom"/>
</dbReference>
<dbReference type="EMBL" id="CP018866">
    <property type="protein sequence ID" value="AST90707.1"/>
    <property type="molecule type" value="Genomic_DNA"/>
</dbReference>
<accession>A0A223KMT6</accession>
<dbReference type="Pfam" id="PF26353">
    <property type="entry name" value="YhfM"/>
    <property type="match status" value="1"/>
</dbReference>
<dbReference type="KEGG" id="bcoh:BC6307_05130"/>
<reference evidence="2 3" key="1">
    <citation type="submission" date="2016-12" db="EMBL/GenBank/DDBJ databases">
        <title>The whole genome sequencing and assembly of Bacillus cohnii DSM 6307T strain.</title>
        <authorList>
            <person name="Lee Y.-J."/>
            <person name="Yi H."/>
            <person name="Bahn Y.-S."/>
            <person name="Kim J.F."/>
            <person name="Lee D.-W."/>
        </authorList>
    </citation>
    <scope>NUCLEOTIDE SEQUENCE [LARGE SCALE GENOMIC DNA]</scope>
    <source>
        <strain evidence="2 3">DSM 6307</strain>
    </source>
</reference>
<dbReference type="Proteomes" id="UP000215224">
    <property type="component" value="Chromosome"/>
</dbReference>
<name>A0A223KMT6_9BACI</name>
<keyword evidence="3" id="KW-1185">Reference proteome</keyword>
<proteinExistence type="predicted"/>
<evidence type="ECO:0000259" key="1">
    <source>
        <dbReference type="Pfam" id="PF26353"/>
    </source>
</evidence>